<keyword evidence="3" id="KW-1185">Reference proteome</keyword>
<comment type="caution">
    <text evidence="2">The sequence shown here is derived from an EMBL/GenBank/DDBJ whole genome shotgun (WGS) entry which is preliminary data.</text>
</comment>
<feature type="compositionally biased region" description="Pro residues" evidence="1">
    <location>
        <begin position="60"/>
        <end position="71"/>
    </location>
</feature>
<feature type="compositionally biased region" description="Basic and acidic residues" evidence="1">
    <location>
        <begin position="76"/>
        <end position="92"/>
    </location>
</feature>
<accession>A0AAV9QZM6</accession>
<feature type="compositionally biased region" description="Pro residues" evidence="1">
    <location>
        <begin position="95"/>
        <end position="113"/>
    </location>
</feature>
<feature type="compositionally biased region" description="Low complexity" evidence="1">
    <location>
        <begin position="219"/>
        <end position="228"/>
    </location>
</feature>
<feature type="region of interest" description="Disordered" evidence="1">
    <location>
        <begin position="55"/>
        <end position="246"/>
    </location>
</feature>
<proteinExistence type="predicted"/>
<protein>
    <submittedName>
        <fullName evidence="2">Uncharacterized protein</fullName>
    </submittedName>
</protein>
<organism evidence="2 3">
    <name type="scientific">Crenichthys baileyi</name>
    <name type="common">White River springfish</name>
    <dbReference type="NCBI Taxonomy" id="28760"/>
    <lineage>
        <taxon>Eukaryota</taxon>
        <taxon>Metazoa</taxon>
        <taxon>Chordata</taxon>
        <taxon>Craniata</taxon>
        <taxon>Vertebrata</taxon>
        <taxon>Euteleostomi</taxon>
        <taxon>Actinopterygii</taxon>
        <taxon>Neopterygii</taxon>
        <taxon>Teleostei</taxon>
        <taxon>Neoteleostei</taxon>
        <taxon>Acanthomorphata</taxon>
        <taxon>Ovalentaria</taxon>
        <taxon>Atherinomorphae</taxon>
        <taxon>Cyprinodontiformes</taxon>
        <taxon>Goodeidae</taxon>
        <taxon>Crenichthys</taxon>
    </lineage>
</organism>
<feature type="compositionally biased region" description="Polar residues" evidence="1">
    <location>
        <begin position="236"/>
        <end position="246"/>
    </location>
</feature>
<evidence type="ECO:0000313" key="3">
    <source>
        <dbReference type="Proteomes" id="UP001311232"/>
    </source>
</evidence>
<evidence type="ECO:0000256" key="1">
    <source>
        <dbReference type="SAM" id="MobiDB-lite"/>
    </source>
</evidence>
<sequence>MQSADLIPSTTLDALKPRLQEVFPSAEQKRVYGNATHNVRSCAELFWACQIEPVEKGHKTPPPEPSGPPACRPGIKTRDRYPKDPNDPEKAETPGPTPIDPRDPTPNPSPDPVPKQGSQVPPKQGGTSTSTKPKARNEHSALRTPRMELPKPSNPDPQPRHPVRRAKKPPTPNERNQPDAHSRHLERGPTPKKRADQPAHRNKNMLRPKRPNTSEPMTQNQQSAQSPRSPRPPSLARTTATTRPVE</sequence>
<dbReference type="Proteomes" id="UP001311232">
    <property type="component" value="Unassembled WGS sequence"/>
</dbReference>
<feature type="compositionally biased region" description="Basic residues" evidence="1">
    <location>
        <begin position="200"/>
        <end position="210"/>
    </location>
</feature>
<reference evidence="2 3" key="1">
    <citation type="submission" date="2021-06" db="EMBL/GenBank/DDBJ databases">
        <authorList>
            <person name="Palmer J.M."/>
        </authorList>
    </citation>
    <scope>NUCLEOTIDE SEQUENCE [LARGE SCALE GENOMIC DNA]</scope>
    <source>
        <strain evidence="2 3">MEX-2019</strain>
        <tissue evidence="2">Muscle</tissue>
    </source>
</reference>
<evidence type="ECO:0000313" key="2">
    <source>
        <dbReference type="EMBL" id="KAK5601475.1"/>
    </source>
</evidence>
<feature type="compositionally biased region" description="Basic and acidic residues" evidence="1">
    <location>
        <begin position="176"/>
        <end position="199"/>
    </location>
</feature>
<feature type="compositionally biased region" description="Basic and acidic residues" evidence="1">
    <location>
        <begin position="135"/>
        <end position="149"/>
    </location>
</feature>
<gene>
    <name evidence="2" type="ORF">CRENBAI_025840</name>
</gene>
<dbReference type="EMBL" id="JAHHUM010002676">
    <property type="protein sequence ID" value="KAK5601475.1"/>
    <property type="molecule type" value="Genomic_DNA"/>
</dbReference>
<name>A0AAV9QZM6_9TELE</name>
<dbReference type="AlphaFoldDB" id="A0AAV9QZM6"/>
<feature type="compositionally biased region" description="Polar residues" evidence="1">
    <location>
        <begin position="116"/>
        <end position="132"/>
    </location>
</feature>